<sequence length="305" mass="35612">MAREEIRHNGLLWLNIPQPTEEDIHYLGKKFKFHPLDLKDCLSVTGTPKIDVYEDYLFIVFHFPEYSHKTNRIVYYELNIFIGKNYLVTLYKGEFEAVDGFFNYLKNDQEAREQDVAKGPGFLLYNLVGPLFKKAFYVVDKIGENIIKVEDKIYSDKTMDVVKELAVERRHVLNFRRIIEPQRFIMDSLVHLRRDFLGRESEIYFDDIHDHIERIWMLLENYREIVEGLHNTNEALMSHKINEIMKVLTIISVALLPLTLIASIYGMNIEGLPLVGHPGAIWIIMGIMLSVIAGTVTYFNKKGLL</sequence>
<evidence type="ECO:0000256" key="2">
    <source>
        <dbReference type="ARBA" id="ARBA00009765"/>
    </source>
</evidence>
<evidence type="ECO:0000256" key="4">
    <source>
        <dbReference type="ARBA" id="ARBA00022475"/>
    </source>
</evidence>
<dbReference type="InterPro" id="IPR045863">
    <property type="entry name" value="CorA_TM1_TM2"/>
</dbReference>
<organism evidence="9 10">
    <name type="scientific">Candidatus Kerfeldbacteria bacterium CG08_land_8_20_14_0_20_40_16</name>
    <dbReference type="NCBI Taxonomy" id="2014244"/>
    <lineage>
        <taxon>Bacteria</taxon>
        <taxon>Candidatus Kerfeldiibacteriota</taxon>
    </lineage>
</organism>
<dbReference type="SUPFAM" id="SSF143865">
    <property type="entry name" value="CorA soluble domain-like"/>
    <property type="match status" value="1"/>
</dbReference>
<dbReference type="InterPro" id="IPR002523">
    <property type="entry name" value="MgTranspt_CorA/ZnTranspt_ZntB"/>
</dbReference>
<protein>
    <recommendedName>
        <fullName evidence="8">Magnesium transport protein CorA</fullName>
    </recommendedName>
</protein>
<comment type="function">
    <text evidence="8">Mediates influx of magnesium ions.</text>
</comment>
<evidence type="ECO:0000256" key="7">
    <source>
        <dbReference type="ARBA" id="ARBA00023136"/>
    </source>
</evidence>
<comment type="similarity">
    <text evidence="2 8">Belongs to the CorA metal ion transporter (MIT) (TC 1.A.35) family.</text>
</comment>
<comment type="caution">
    <text evidence="9">The sequence shown here is derived from an EMBL/GenBank/DDBJ whole genome shotgun (WGS) entry which is preliminary data.</text>
</comment>
<dbReference type="InterPro" id="IPR045861">
    <property type="entry name" value="CorA_cytoplasmic_dom"/>
</dbReference>
<evidence type="ECO:0000256" key="1">
    <source>
        <dbReference type="ARBA" id="ARBA00004651"/>
    </source>
</evidence>
<reference evidence="9 10" key="1">
    <citation type="submission" date="2017-09" db="EMBL/GenBank/DDBJ databases">
        <title>Depth-based differentiation of microbial function through sediment-hosted aquifers and enrichment of novel symbionts in the deep terrestrial subsurface.</title>
        <authorList>
            <person name="Probst A.J."/>
            <person name="Ladd B."/>
            <person name="Jarett J.K."/>
            <person name="Geller-Mcgrath D.E."/>
            <person name="Sieber C.M."/>
            <person name="Emerson J.B."/>
            <person name="Anantharaman K."/>
            <person name="Thomas B.C."/>
            <person name="Malmstrom R."/>
            <person name="Stieglmeier M."/>
            <person name="Klingl A."/>
            <person name="Woyke T."/>
            <person name="Ryan C.M."/>
            <person name="Banfield J.F."/>
        </authorList>
    </citation>
    <scope>NUCLEOTIDE SEQUENCE [LARGE SCALE GENOMIC DNA]</scope>
    <source>
        <strain evidence="9">CG08_land_8_20_14_0_20_40_16</strain>
    </source>
</reference>
<accession>A0A2H0YWS0</accession>
<dbReference type="GO" id="GO:0005886">
    <property type="term" value="C:plasma membrane"/>
    <property type="evidence" value="ECO:0007669"/>
    <property type="project" value="UniProtKB-SubCell"/>
</dbReference>
<evidence type="ECO:0000313" key="10">
    <source>
        <dbReference type="Proteomes" id="UP000231542"/>
    </source>
</evidence>
<dbReference type="PANTHER" id="PTHR46494">
    <property type="entry name" value="CORA FAMILY METAL ION TRANSPORTER (EUROFUNG)"/>
    <property type="match status" value="1"/>
</dbReference>
<dbReference type="PANTHER" id="PTHR46494:SF1">
    <property type="entry name" value="CORA FAMILY METAL ION TRANSPORTER (EUROFUNG)"/>
    <property type="match status" value="1"/>
</dbReference>
<dbReference type="GO" id="GO:0015095">
    <property type="term" value="F:magnesium ion transmembrane transporter activity"/>
    <property type="evidence" value="ECO:0007669"/>
    <property type="project" value="UniProtKB-UniRule"/>
</dbReference>
<keyword evidence="7 8" id="KW-0472">Membrane</keyword>
<feature type="transmembrane region" description="Helical" evidence="8">
    <location>
        <begin position="247"/>
        <end position="267"/>
    </location>
</feature>
<keyword evidence="3 8" id="KW-0813">Transport</keyword>
<keyword evidence="4 8" id="KW-1003">Cell membrane</keyword>
<keyword evidence="8" id="KW-0406">Ion transport</keyword>
<dbReference type="InterPro" id="IPR004488">
    <property type="entry name" value="Mg/Co-transport_prot_CorA"/>
</dbReference>
<dbReference type="Gene3D" id="1.20.58.340">
    <property type="entry name" value="Magnesium transport protein CorA, transmembrane region"/>
    <property type="match status" value="2"/>
</dbReference>
<name>A0A2H0YWS0_9BACT</name>
<dbReference type="GO" id="GO:0050897">
    <property type="term" value="F:cobalt ion binding"/>
    <property type="evidence" value="ECO:0007669"/>
    <property type="project" value="TreeGrafter"/>
</dbReference>
<keyword evidence="8" id="KW-0460">Magnesium</keyword>
<keyword evidence="5 8" id="KW-0812">Transmembrane</keyword>
<dbReference type="CDD" id="cd12822">
    <property type="entry name" value="TmCorA-like"/>
    <property type="match status" value="1"/>
</dbReference>
<dbReference type="GO" id="GO:0015087">
    <property type="term" value="F:cobalt ion transmembrane transporter activity"/>
    <property type="evidence" value="ECO:0007669"/>
    <property type="project" value="UniProtKB-UniRule"/>
</dbReference>
<evidence type="ECO:0000256" key="6">
    <source>
        <dbReference type="ARBA" id="ARBA00022989"/>
    </source>
</evidence>
<dbReference type="AlphaFoldDB" id="A0A2H0YWS0"/>
<evidence type="ECO:0000313" key="9">
    <source>
        <dbReference type="EMBL" id="PIS42886.1"/>
    </source>
</evidence>
<evidence type="ECO:0000256" key="8">
    <source>
        <dbReference type="RuleBase" id="RU362010"/>
    </source>
</evidence>
<evidence type="ECO:0000256" key="3">
    <source>
        <dbReference type="ARBA" id="ARBA00022448"/>
    </source>
</evidence>
<dbReference type="EMBL" id="PEXU01000014">
    <property type="protein sequence ID" value="PIS42886.1"/>
    <property type="molecule type" value="Genomic_DNA"/>
</dbReference>
<dbReference type="Proteomes" id="UP000231542">
    <property type="component" value="Unassembled WGS sequence"/>
</dbReference>
<dbReference type="SUPFAM" id="SSF144083">
    <property type="entry name" value="Magnesium transport protein CorA, transmembrane region"/>
    <property type="match status" value="1"/>
</dbReference>
<dbReference type="NCBIfam" id="TIGR00383">
    <property type="entry name" value="corA"/>
    <property type="match status" value="1"/>
</dbReference>
<dbReference type="GO" id="GO:0000287">
    <property type="term" value="F:magnesium ion binding"/>
    <property type="evidence" value="ECO:0007669"/>
    <property type="project" value="TreeGrafter"/>
</dbReference>
<dbReference type="Pfam" id="PF01544">
    <property type="entry name" value="CorA"/>
    <property type="match status" value="1"/>
</dbReference>
<keyword evidence="6 8" id="KW-1133">Transmembrane helix</keyword>
<proteinExistence type="inferred from homology"/>
<evidence type="ECO:0000256" key="5">
    <source>
        <dbReference type="ARBA" id="ARBA00022692"/>
    </source>
</evidence>
<gene>
    <name evidence="8 9" type="primary">corA</name>
    <name evidence="9" type="ORF">COT24_01240</name>
</gene>
<comment type="subcellular location">
    <subcellularLocation>
        <location evidence="1">Cell membrane</location>
        <topology evidence="1">Multi-pass membrane protein</topology>
    </subcellularLocation>
    <subcellularLocation>
        <location evidence="8">Membrane</location>
        <topology evidence="8">Multi-pass membrane protein</topology>
    </subcellularLocation>
</comment>
<feature type="transmembrane region" description="Helical" evidence="8">
    <location>
        <begin position="279"/>
        <end position="299"/>
    </location>
</feature>
<dbReference type="Gene3D" id="3.30.460.20">
    <property type="entry name" value="CorA soluble domain-like"/>
    <property type="match status" value="1"/>
</dbReference>